<dbReference type="STRING" id="246437.L9KR35"/>
<reference evidence="5" key="2">
    <citation type="journal article" date="2013" name="Nat. Commun.">
        <title>Genome of the Chinese tree shrew.</title>
        <authorList>
            <person name="Fan Y."/>
            <person name="Huang Z.Y."/>
            <person name="Cao C.C."/>
            <person name="Chen C.S."/>
            <person name="Chen Y.X."/>
            <person name="Fan D.D."/>
            <person name="He J."/>
            <person name="Hou H.L."/>
            <person name="Hu L."/>
            <person name="Hu X.T."/>
            <person name="Jiang X.T."/>
            <person name="Lai R."/>
            <person name="Lang Y.S."/>
            <person name="Liang B."/>
            <person name="Liao S.G."/>
            <person name="Mu D."/>
            <person name="Ma Y.Y."/>
            <person name="Niu Y.Y."/>
            <person name="Sun X.Q."/>
            <person name="Xia J.Q."/>
            <person name="Xiao J."/>
            <person name="Xiong Z.Q."/>
            <person name="Xu L."/>
            <person name="Yang L."/>
            <person name="Zhang Y."/>
            <person name="Zhao W."/>
            <person name="Zhao X.D."/>
            <person name="Zheng Y.T."/>
            <person name="Zhou J.M."/>
            <person name="Zhu Y.B."/>
            <person name="Zhang G.J."/>
            <person name="Wang J."/>
            <person name="Yao Y.G."/>
        </authorList>
    </citation>
    <scope>NUCLEOTIDE SEQUENCE [LARGE SCALE GENOMIC DNA]</scope>
</reference>
<gene>
    <name evidence="4" type="ORF">TREES_T100009843</name>
</gene>
<dbReference type="InterPro" id="IPR006689">
    <property type="entry name" value="Small_GTPase_ARF/SAR"/>
</dbReference>
<dbReference type="InterPro" id="IPR024156">
    <property type="entry name" value="Small_GTPase_ARF"/>
</dbReference>
<dbReference type="GO" id="GO:0003924">
    <property type="term" value="F:GTPase activity"/>
    <property type="evidence" value="ECO:0007669"/>
    <property type="project" value="InterPro"/>
</dbReference>
<dbReference type="GO" id="GO:0005525">
    <property type="term" value="F:GTP binding"/>
    <property type="evidence" value="ECO:0007669"/>
    <property type="project" value="UniProtKB-KW"/>
</dbReference>
<dbReference type="AlphaFoldDB" id="L9KR35"/>
<keyword evidence="1 3" id="KW-0547">Nucleotide-binding</keyword>
<evidence type="ECO:0000256" key="1">
    <source>
        <dbReference type="ARBA" id="ARBA00022741"/>
    </source>
</evidence>
<dbReference type="EMBL" id="KB320701">
    <property type="protein sequence ID" value="ELW65173.1"/>
    <property type="molecule type" value="Genomic_DNA"/>
</dbReference>
<accession>L9KR35</accession>
<evidence type="ECO:0000256" key="3">
    <source>
        <dbReference type="PIRSR" id="PIRSR606689-1"/>
    </source>
</evidence>
<dbReference type="PANTHER" id="PTHR11711">
    <property type="entry name" value="ADP RIBOSYLATION FACTOR-RELATED"/>
    <property type="match status" value="1"/>
</dbReference>
<dbReference type="InterPro" id="IPR027417">
    <property type="entry name" value="P-loop_NTPase"/>
</dbReference>
<name>L9KR35_TUPCH</name>
<organism evidence="4 5">
    <name type="scientific">Tupaia chinensis</name>
    <name type="common">Chinese tree shrew</name>
    <name type="synonym">Tupaia belangeri chinensis</name>
    <dbReference type="NCBI Taxonomy" id="246437"/>
    <lineage>
        <taxon>Eukaryota</taxon>
        <taxon>Metazoa</taxon>
        <taxon>Chordata</taxon>
        <taxon>Craniata</taxon>
        <taxon>Vertebrata</taxon>
        <taxon>Euteleostomi</taxon>
        <taxon>Mammalia</taxon>
        <taxon>Eutheria</taxon>
        <taxon>Euarchontoglires</taxon>
        <taxon>Scandentia</taxon>
        <taxon>Tupaiidae</taxon>
        <taxon>Tupaia</taxon>
    </lineage>
</organism>
<feature type="binding site" evidence="3">
    <location>
        <begin position="113"/>
        <end position="116"/>
    </location>
    <ligand>
        <name>GTP</name>
        <dbReference type="ChEBI" id="CHEBI:37565"/>
    </ligand>
</feature>
<proteinExistence type="predicted"/>
<dbReference type="Gene3D" id="3.40.50.300">
    <property type="entry name" value="P-loop containing nucleotide triphosphate hydrolases"/>
    <property type="match status" value="1"/>
</dbReference>
<reference evidence="5" key="1">
    <citation type="submission" date="2012-07" db="EMBL/GenBank/DDBJ databases">
        <title>Genome of the Chinese tree shrew, a rising model animal genetically related to primates.</title>
        <authorList>
            <person name="Zhang G."/>
            <person name="Fan Y."/>
            <person name="Yao Y."/>
            <person name="Huang Z."/>
        </authorList>
    </citation>
    <scope>NUCLEOTIDE SEQUENCE [LARGE SCALE GENOMIC DNA]</scope>
</reference>
<sequence length="153" mass="17362">MLHITRAPLCPPDRDVNSVLLSLQRLCLNCGSLKTSTKVPHGIQTWRLEEITSIVRWKSEQKFSWIKVAEEHTRLGRMADSNDRKRVIETCQELMRRLAKDKLSDAFLPAFVNKQDLPRAMSMAKNHREAGAALCATRNWYIQATCSTGGPAQ</sequence>
<protein>
    <submittedName>
        <fullName evidence="4">ADP-ribosylation factor 3</fullName>
    </submittedName>
</protein>
<dbReference type="SUPFAM" id="SSF52540">
    <property type="entry name" value="P-loop containing nucleoside triphosphate hydrolases"/>
    <property type="match status" value="1"/>
</dbReference>
<dbReference type="InParanoid" id="L9KR35"/>
<evidence type="ECO:0000313" key="4">
    <source>
        <dbReference type="EMBL" id="ELW65173.1"/>
    </source>
</evidence>
<dbReference type="Pfam" id="PF00025">
    <property type="entry name" value="Arf"/>
    <property type="match status" value="1"/>
</dbReference>
<evidence type="ECO:0000256" key="2">
    <source>
        <dbReference type="ARBA" id="ARBA00023134"/>
    </source>
</evidence>
<evidence type="ECO:0000313" key="5">
    <source>
        <dbReference type="Proteomes" id="UP000011518"/>
    </source>
</evidence>
<keyword evidence="5" id="KW-1185">Reference proteome</keyword>
<dbReference type="Proteomes" id="UP000011518">
    <property type="component" value="Unassembled WGS sequence"/>
</dbReference>
<keyword evidence="2 3" id="KW-0342">GTP-binding</keyword>